<comment type="catalytic activity">
    <reaction evidence="7">
        <text>N(6)-methyl-AMP + H2O + H(+) = IMP + methylamine</text>
        <dbReference type="Rhea" id="RHEA:16001"/>
        <dbReference type="ChEBI" id="CHEBI:15377"/>
        <dbReference type="ChEBI" id="CHEBI:15378"/>
        <dbReference type="ChEBI" id="CHEBI:58053"/>
        <dbReference type="ChEBI" id="CHEBI:59338"/>
        <dbReference type="ChEBI" id="CHEBI:144842"/>
    </reaction>
    <physiologicalReaction direction="left-to-right" evidence="7">
        <dbReference type="Rhea" id="RHEA:16002"/>
    </physiologicalReaction>
</comment>
<evidence type="ECO:0000256" key="5">
    <source>
        <dbReference type="ARBA" id="ARBA00022833"/>
    </source>
</evidence>
<evidence type="ECO:0000256" key="2">
    <source>
        <dbReference type="ARBA" id="ARBA00006676"/>
    </source>
</evidence>
<dbReference type="CDD" id="cd00443">
    <property type="entry name" value="ADA_AMPD"/>
    <property type="match status" value="1"/>
</dbReference>
<protein>
    <recommendedName>
        <fullName evidence="8">Adenosine deaminase domain-containing protein</fullName>
    </recommendedName>
</protein>
<organism evidence="9 10">
    <name type="scientific">Rubus argutus</name>
    <name type="common">Southern blackberry</name>
    <dbReference type="NCBI Taxonomy" id="59490"/>
    <lineage>
        <taxon>Eukaryota</taxon>
        <taxon>Viridiplantae</taxon>
        <taxon>Streptophyta</taxon>
        <taxon>Embryophyta</taxon>
        <taxon>Tracheophyta</taxon>
        <taxon>Spermatophyta</taxon>
        <taxon>Magnoliopsida</taxon>
        <taxon>eudicotyledons</taxon>
        <taxon>Gunneridae</taxon>
        <taxon>Pentapetalae</taxon>
        <taxon>rosids</taxon>
        <taxon>fabids</taxon>
        <taxon>Rosales</taxon>
        <taxon>Rosaceae</taxon>
        <taxon>Rosoideae</taxon>
        <taxon>Rosoideae incertae sedis</taxon>
        <taxon>Rubus</taxon>
    </lineage>
</organism>
<dbReference type="AlphaFoldDB" id="A0AAW1XGR2"/>
<dbReference type="PANTHER" id="PTHR11409:SF42">
    <property type="entry name" value="ADENOSINE DEAMINASE-LIKE PROTEIN"/>
    <property type="match status" value="1"/>
</dbReference>
<dbReference type="InterPro" id="IPR006330">
    <property type="entry name" value="Ado/ade_deaminase"/>
</dbReference>
<comment type="cofactor">
    <cofactor evidence="1">
        <name>Zn(2+)</name>
        <dbReference type="ChEBI" id="CHEBI:29105"/>
    </cofactor>
</comment>
<dbReference type="EMBL" id="JBEDUW010000003">
    <property type="protein sequence ID" value="KAK9936091.1"/>
    <property type="molecule type" value="Genomic_DNA"/>
</dbReference>
<evidence type="ECO:0000256" key="4">
    <source>
        <dbReference type="ARBA" id="ARBA00022801"/>
    </source>
</evidence>
<evidence type="ECO:0000256" key="1">
    <source>
        <dbReference type="ARBA" id="ARBA00001947"/>
    </source>
</evidence>
<dbReference type="InterPro" id="IPR001365">
    <property type="entry name" value="A_deaminase_dom"/>
</dbReference>
<dbReference type="PANTHER" id="PTHR11409">
    <property type="entry name" value="ADENOSINE DEAMINASE"/>
    <property type="match status" value="1"/>
</dbReference>
<keyword evidence="4" id="KW-0378">Hydrolase</keyword>
<keyword evidence="3" id="KW-0479">Metal-binding</keyword>
<comment type="caution">
    <text evidence="9">The sequence shown here is derived from an EMBL/GenBank/DDBJ whole genome shotgun (WGS) entry which is preliminary data.</text>
</comment>
<keyword evidence="10" id="KW-1185">Reference proteome</keyword>
<dbReference type="GO" id="GO:0046103">
    <property type="term" value="P:inosine biosynthetic process"/>
    <property type="evidence" value="ECO:0007669"/>
    <property type="project" value="TreeGrafter"/>
</dbReference>
<reference evidence="9 10" key="1">
    <citation type="journal article" date="2023" name="G3 (Bethesda)">
        <title>A chromosome-length genome assembly and annotation of blackberry (Rubus argutus, cv. 'Hillquist').</title>
        <authorList>
            <person name="Bruna T."/>
            <person name="Aryal R."/>
            <person name="Dudchenko O."/>
            <person name="Sargent D.J."/>
            <person name="Mead D."/>
            <person name="Buti M."/>
            <person name="Cavallini A."/>
            <person name="Hytonen T."/>
            <person name="Andres J."/>
            <person name="Pham M."/>
            <person name="Weisz D."/>
            <person name="Mascagni F."/>
            <person name="Usai G."/>
            <person name="Natali L."/>
            <person name="Bassil N."/>
            <person name="Fernandez G.E."/>
            <person name="Lomsadze A."/>
            <person name="Armour M."/>
            <person name="Olukolu B."/>
            <person name="Poorten T."/>
            <person name="Britton C."/>
            <person name="Davik J."/>
            <person name="Ashrafi H."/>
            <person name="Aiden E.L."/>
            <person name="Borodovsky M."/>
            <person name="Worthington M."/>
        </authorList>
    </citation>
    <scope>NUCLEOTIDE SEQUENCE [LARGE SCALE GENOMIC DNA]</scope>
    <source>
        <strain evidence="9">PI 553951</strain>
    </source>
</reference>
<proteinExistence type="inferred from homology"/>
<gene>
    <name evidence="9" type="ORF">M0R45_012952</name>
</gene>
<name>A0AAW1XGR2_RUBAR</name>
<dbReference type="FunFam" id="3.20.20.140:FF:000050">
    <property type="entry name" value="Adenosine/AMP deaminase family protein"/>
    <property type="match status" value="1"/>
</dbReference>
<evidence type="ECO:0000313" key="9">
    <source>
        <dbReference type="EMBL" id="KAK9936091.1"/>
    </source>
</evidence>
<evidence type="ECO:0000256" key="7">
    <source>
        <dbReference type="ARBA" id="ARBA00048787"/>
    </source>
</evidence>
<dbReference type="Pfam" id="PF00962">
    <property type="entry name" value="A_deaminase"/>
    <property type="match status" value="1"/>
</dbReference>
<dbReference type="InterPro" id="IPR032466">
    <property type="entry name" value="Metal_Hydrolase"/>
</dbReference>
<keyword evidence="5" id="KW-0862">Zinc</keyword>
<dbReference type="GO" id="GO:0009117">
    <property type="term" value="P:nucleotide metabolic process"/>
    <property type="evidence" value="ECO:0007669"/>
    <property type="project" value="UniProtKB-KW"/>
</dbReference>
<comment type="similarity">
    <text evidence="2">Belongs to the metallo-dependent hydrolases superfamily. Adenosine and AMP deaminases family.</text>
</comment>
<evidence type="ECO:0000259" key="8">
    <source>
        <dbReference type="Pfam" id="PF00962"/>
    </source>
</evidence>
<sequence>MEKWGSMPKVELHAHLNGSIRDSTLLELARGLGEKGVIVFSDFEHVILKDDRSLTEVFRLFDLIHIVTTDHKIITRITKEVIEDFASENVVYLELRTTPKKNNSIGMNKRSYLEAVLEGIQAVSTVDVDFRPHNADVGSPRNSPPINDTCNGSTRKKIYVRLLLSIDRRETTAAAMETVNLALEMRDFGVVGIDLSGNPIVGEWTTYLPALKFAREQGLYITLHCGEVPNPKEIHSMLDFLPQRIGHACCFEEAEWEKLKSSNIPVEICLTSNIRTNTIPSLDVHHFADLYNAKHPLVLCTDDSGVFSTSVSNEYNLAASAFGLGRRQIFELTTNAVEFIFADDGVKRELKEIFSSAEQKLDK</sequence>
<dbReference type="Proteomes" id="UP001457282">
    <property type="component" value="Unassembled WGS sequence"/>
</dbReference>
<accession>A0AAW1XGR2</accession>
<dbReference type="Gene3D" id="3.20.20.140">
    <property type="entry name" value="Metal-dependent hydrolases"/>
    <property type="match status" value="1"/>
</dbReference>
<keyword evidence="6" id="KW-0546">Nucleotide metabolism</keyword>
<evidence type="ECO:0000256" key="3">
    <source>
        <dbReference type="ARBA" id="ARBA00022723"/>
    </source>
</evidence>
<evidence type="ECO:0000256" key="6">
    <source>
        <dbReference type="ARBA" id="ARBA00023080"/>
    </source>
</evidence>
<dbReference type="GO" id="GO:0006154">
    <property type="term" value="P:adenosine catabolic process"/>
    <property type="evidence" value="ECO:0007669"/>
    <property type="project" value="TreeGrafter"/>
</dbReference>
<feature type="domain" description="Adenosine deaminase" evidence="8">
    <location>
        <begin position="8"/>
        <end position="352"/>
    </location>
</feature>
<dbReference type="GO" id="GO:0004000">
    <property type="term" value="F:adenosine deaminase activity"/>
    <property type="evidence" value="ECO:0007669"/>
    <property type="project" value="TreeGrafter"/>
</dbReference>
<evidence type="ECO:0000313" key="10">
    <source>
        <dbReference type="Proteomes" id="UP001457282"/>
    </source>
</evidence>
<dbReference type="SUPFAM" id="SSF51556">
    <property type="entry name" value="Metallo-dependent hydrolases"/>
    <property type="match status" value="1"/>
</dbReference>
<dbReference type="GO" id="GO:0046872">
    <property type="term" value="F:metal ion binding"/>
    <property type="evidence" value="ECO:0007669"/>
    <property type="project" value="UniProtKB-KW"/>
</dbReference>